<evidence type="ECO:0000313" key="1">
    <source>
        <dbReference type="EMBL" id="URE40227.1"/>
    </source>
</evidence>
<evidence type="ECO:0000313" key="2">
    <source>
        <dbReference type="Proteomes" id="UP001055439"/>
    </source>
</evidence>
<keyword evidence="2" id="KW-1185">Reference proteome</keyword>
<gene>
    <name evidence="1" type="ORF">MUK42_03426</name>
</gene>
<name>A0A9E7I2C9_9LILI</name>
<accession>A0A9E7I2C9</accession>
<organism evidence="1 2">
    <name type="scientific">Musa troglodytarum</name>
    <name type="common">fe'i banana</name>
    <dbReference type="NCBI Taxonomy" id="320322"/>
    <lineage>
        <taxon>Eukaryota</taxon>
        <taxon>Viridiplantae</taxon>
        <taxon>Streptophyta</taxon>
        <taxon>Embryophyta</taxon>
        <taxon>Tracheophyta</taxon>
        <taxon>Spermatophyta</taxon>
        <taxon>Magnoliopsida</taxon>
        <taxon>Liliopsida</taxon>
        <taxon>Zingiberales</taxon>
        <taxon>Musaceae</taxon>
        <taxon>Musa</taxon>
    </lineage>
</organism>
<dbReference type="Proteomes" id="UP001055439">
    <property type="component" value="Chromosome 8"/>
</dbReference>
<dbReference type="OrthoDB" id="185373at2759"/>
<sequence>MLSDVLQRTVLRLRMHMMVTSSQDRCIGSWKKHKQNKLEIFPDMQVLYPLRDNSQLLNCTLHSLQHLVLPHNCTLELVGLPDKIDDF</sequence>
<dbReference type="EMBL" id="CP097510">
    <property type="protein sequence ID" value="URE40227.1"/>
    <property type="molecule type" value="Genomic_DNA"/>
</dbReference>
<reference evidence="1" key="1">
    <citation type="submission" date="2022-05" db="EMBL/GenBank/DDBJ databases">
        <title>The Musa troglodytarum L. genome provides insights into the mechanism of non-climacteric behaviour and enrichment of carotenoids.</title>
        <authorList>
            <person name="Wang J."/>
        </authorList>
    </citation>
    <scope>NUCLEOTIDE SEQUENCE</scope>
    <source>
        <tissue evidence="1">Leaf</tissue>
    </source>
</reference>
<proteinExistence type="predicted"/>
<dbReference type="AlphaFoldDB" id="A0A9E7I2C9"/>
<protein>
    <submittedName>
        <fullName evidence="1">PPR repeat</fullName>
    </submittedName>
</protein>